<organism evidence="1 2">
    <name type="scientific">Cysteiniphilum litorale</name>
    <dbReference type="NCBI Taxonomy" id="2056700"/>
    <lineage>
        <taxon>Bacteria</taxon>
        <taxon>Pseudomonadati</taxon>
        <taxon>Pseudomonadota</taxon>
        <taxon>Gammaproteobacteria</taxon>
        <taxon>Thiotrichales</taxon>
        <taxon>Fastidiosibacteraceae</taxon>
        <taxon>Cysteiniphilum</taxon>
    </lineage>
</organism>
<proteinExistence type="predicted"/>
<dbReference type="AlphaFoldDB" id="A0A8J2Z6P6"/>
<name>A0A8J2Z6P6_9GAMM</name>
<reference evidence="1" key="2">
    <citation type="submission" date="2020-09" db="EMBL/GenBank/DDBJ databases">
        <authorList>
            <person name="Sun Q."/>
            <person name="Zhou Y."/>
        </authorList>
    </citation>
    <scope>NUCLEOTIDE SEQUENCE</scope>
    <source>
        <strain evidence="1">CGMCC 1.15758</strain>
    </source>
</reference>
<gene>
    <name evidence="1" type="ORF">GCM10010995_25690</name>
</gene>
<dbReference type="EMBL" id="BMJS01000048">
    <property type="protein sequence ID" value="GGG07065.1"/>
    <property type="molecule type" value="Genomic_DNA"/>
</dbReference>
<evidence type="ECO:0000313" key="2">
    <source>
        <dbReference type="Proteomes" id="UP000636949"/>
    </source>
</evidence>
<evidence type="ECO:0000313" key="1">
    <source>
        <dbReference type="EMBL" id="GGG07065.1"/>
    </source>
</evidence>
<dbReference type="Proteomes" id="UP000636949">
    <property type="component" value="Unassembled WGS sequence"/>
</dbReference>
<accession>A0A8J2Z6P6</accession>
<comment type="caution">
    <text evidence="1">The sequence shown here is derived from an EMBL/GenBank/DDBJ whole genome shotgun (WGS) entry which is preliminary data.</text>
</comment>
<keyword evidence="2" id="KW-1185">Reference proteome</keyword>
<reference evidence="1" key="1">
    <citation type="journal article" date="2014" name="Int. J. Syst. Evol. Microbiol.">
        <title>Complete genome sequence of Corynebacterium casei LMG S-19264T (=DSM 44701T), isolated from a smear-ripened cheese.</title>
        <authorList>
            <consortium name="US DOE Joint Genome Institute (JGI-PGF)"/>
            <person name="Walter F."/>
            <person name="Albersmeier A."/>
            <person name="Kalinowski J."/>
            <person name="Ruckert C."/>
        </authorList>
    </citation>
    <scope>NUCLEOTIDE SEQUENCE</scope>
    <source>
        <strain evidence="1">CGMCC 1.15758</strain>
    </source>
</reference>
<dbReference type="RefSeq" id="WP_117003897.1">
    <property type="nucleotide sequence ID" value="NZ_BMJS01000048.1"/>
</dbReference>
<sequence>MSVISSQNVQISNGHVTFSSVHNAWIKGHTGDRELAHAARFYAKSFSFASTAADDKFAAQDGGSELGTTEDAPILITQATLPLYPKQTDAQVSLSGYITYNQGQAISDKLDNMGSTPVMEFEISELNENQIILDNKEMTFTYGVKIDDTIKFRVAKDNIQIIPDDKGNLAEIHITGGNYSEDVSSTIHVQTRQPNNIQSFKVANA</sequence>
<protein>
    <submittedName>
        <fullName evidence="1">Uncharacterized protein</fullName>
    </submittedName>
</protein>